<comment type="caution">
    <text evidence="1">The sequence shown here is derived from an EMBL/GenBank/DDBJ whole genome shotgun (WGS) entry which is preliminary data.</text>
</comment>
<keyword evidence="2" id="KW-1185">Reference proteome</keyword>
<feature type="non-terminal residue" evidence="1">
    <location>
        <position position="211"/>
    </location>
</feature>
<reference evidence="1" key="1">
    <citation type="submission" date="2021-06" db="EMBL/GenBank/DDBJ databases">
        <authorList>
            <person name="Kallberg Y."/>
            <person name="Tangrot J."/>
            <person name="Rosling A."/>
        </authorList>
    </citation>
    <scope>NUCLEOTIDE SEQUENCE</scope>
    <source>
        <strain evidence="1">IL203A</strain>
    </source>
</reference>
<dbReference type="EMBL" id="CAJVPU010013437">
    <property type="protein sequence ID" value="CAG8632494.1"/>
    <property type="molecule type" value="Genomic_DNA"/>
</dbReference>
<accession>A0ACA9N9A8</accession>
<sequence length="211" mass="25258">DEVFFKICRSIQEYNLLFVNQLIEANSYKVLLWKKFYALRAKSLKGHKPKWFRVIENYFEINQSRIIKKSEAQIQEPNTIAMKTYAKEVSIDKQKHEWVIVNKNQEEALLRGRYKNCKGKHEKSTECDFWVEKKNILESIQTTNQETGSKKLALIEEIVRYRKATDKVIKDEREQELVLIEIEEYTKSFIKLHGFDRVLEEILEEHLETNI</sequence>
<name>A0ACA9N9A8_9GLOM</name>
<organism evidence="1 2">
    <name type="scientific">Dentiscutata heterogama</name>
    <dbReference type="NCBI Taxonomy" id="1316150"/>
    <lineage>
        <taxon>Eukaryota</taxon>
        <taxon>Fungi</taxon>
        <taxon>Fungi incertae sedis</taxon>
        <taxon>Mucoromycota</taxon>
        <taxon>Glomeromycotina</taxon>
        <taxon>Glomeromycetes</taxon>
        <taxon>Diversisporales</taxon>
        <taxon>Gigasporaceae</taxon>
        <taxon>Dentiscutata</taxon>
    </lineage>
</organism>
<evidence type="ECO:0000313" key="2">
    <source>
        <dbReference type="Proteomes" id="UP000789702"/>
    </source>
</evidence>
<proteinExistence type="predicted"/>
<dbReference type="Proteomes" id="UP000789702">
    <property type="component" value="Unassembled WGS sequence"/>
</dbReference>
<protein>
    <submittedName>
        <fullName evidence="1">16912_t:CDS:1</fullName>
    </submittedName>
</protein>
<gene>
    <name evidence="1" type="ORF">DHETER_LOCUS8460</name>
</gene>
<feature type="non-terminal residue" evidence="1">
    <location>
        <position position="1"/>
    </location>
</feature>
<evidence type="ECO:0000313" key="1">
    <source>
        <dbReference type="EMBL" id="CAG8632494.1"/>
    </source>
</evidence>